<protein>
    <recommendedName>
        <fullName evidence="1">Flavin reductase like domain-containing protein</fullName>
    </recommendedName>
</protein>
<evidence type="ECO:0000259" key="1">
    <source>
        <dbReference type="Pfam" id="PF01613"/>
    </source>
</evidence>
<dbReference type="InterPro" id="IPR002563">
    <property type="entry name" value="Flavin_Rdtase-like_dom"/>
</dbReference>
<evidence type="ECO:0000313" key="2">
    <source>
        <dbReference type="EMBL" id="GAA1639112.1"/>
    </source>
</evidence>
<reference evidence="3" key="1">
    <citation type="journal article" date="2019" name="Int. J. Syst. Evol. Microbiol.">
        <title>The Global Catalogue of Microorganisms (GCM) 10K type strain sequencing project: providing services to taxonomists for standard genome sequencing and annotation.</title>
        <authorList>
            <consortium name="The Broad Institute Genomics Platform"/>
            <consortium name="The Broad Institute Genome Sequencing Center for Infectious Disease"/>
            <person name="Wu L."/>
            <person name="Ma J."/>
        </authorList>
    </citation>
    <scope>NUCLEOTIDE SEQUENCE [LARGE SCALE GENOMIC DNA]</scope>
    <source>
        <strain evidence="3">JCM 13929</strain>
    </source>
</reference>
<dbReference type="SUPFAM" id="SSF50475">
    <property type="entry name" value="FMN-binding split barrel"/>
    <property type="match status" value="1"/>
</dbReference>
<dbReference type="Gene3D" id="2.30.110.10">
    <property type="entry name" value="Electron Transport, Fmn-binding Protein, Chain A"/>
    <property type="match status" value="1"/>
</dbReference>
<dbReference type="Proteomes" id="UP001500064">
    <property type="component" value="Unassembled WGS sequence"/>
</dbReference>
<feature type="domain" description="Flavin reductase like" evidence="1">
    <location>
        <begin position="2"/>
        <end position="84"/>
    </location>
</feature>
<sequence>MNVLASDQRETAITFAGAGREKFADTTLAEVEGCPVLAHAHAVFLCAAESQMRVGDHIIVVALVEASLGGGGEPLLRHDRSYGTFVAGG</sequence>
<gene>
    <name evidence="2" type="ORF">GCM10009733_040380</name>
</gene>
<proteinExistence type="predicted"/>
<comment type="caution">
    <text evidence="2">The sequence shown here is derived from an EMBL/GenBank/DDBJ whole genome shotgun (WGS) entry which is preliminary data.</text>
</comment>
<dbReference type="Pfam" id="PF01613">
    <property type="entry name" value="Flavin_Reduct"/>
    <property type="match status" value="1"/>
</dbReference>
<accession>A0ABP4R6X0</accession>
<name>A0ABP4R6X0_9ACTN</name>
<dbReference type="InterPro" id="IPR012349">
    <property type="entry name" value="Split_barrel_FMN-bd"/>
</dbReference>
<keyword evidence="3" id="KW-1185">Reference proteome</keyword>
<organism evidence="2 3">
    <name type="scientific">Nonomuraea maheshkhaliensis</name>
    <dbReference type="NCBI Taxonomy" id="419590"/>
    <lineage>
        <taxon>Bacteria</taxon>
        <taxon>Bacillati</taxon>
        <taxon>Actinomycetota</taxon>
        <taxon>Actinomycetes</taxon>
        <taxon>Streptosporangiales</taxon>
        <taxon>Streptosporangiaceae</taxon>
        <taxon>Nonomuraea</taxon>
    </lineage>
</organism>
<dbReference type="EMBL" id="BAAAMU010000026">
    <property type="protein sequence ID" value="GAA1639112.1"/>
    <property type="molecule type" value="Genomic_DNA"/>
</dbReference>
<evidence type="ECO:0000313" key="3">
    <source>
        <dbReference type="Proteomes" id="UP001500064"/>
    </source>
</evidence>